<evidence type="ECO:0000256" key="6">
    <source>
        <dbReference type="ARBA" id="ARBA00022840"/>
    </source>
</evidence>
<dbReference type="OrthoDB" id="686384at2759"/>
<evidence type="ECO:0000256" key="9">
    <source>
        <dbReference type="ARBA" id="ARBA00048108"/>
    </source>
</evidence>
<dbReference type="Pfam" id="PF01042">
    <property type="entry name" value="Ribonuc_L-PSP"/>
    <property type="match status" value="1"/>
</dbReference>
<feature type="domain" description="Diphthamide synthase" evidence="10">
    <location>
        <begin position="90"/>
        <end position="242"/>
    </location>
</feature>
<dbReference type="NCBIfam" id="TIGR00290">
    <property type="entry name" value="MJ0570_dom"/>
    <property type="match status" value="1"/>
</dbReference>
<evidence type="ECO:0000313" key="11">
    <source>
        <dbReference type="EMBL" id="PPQ83262.1"/>
    </source>
</evidence>
<feature type="domain" description="Diphthamide synthase" evidence="10">
    <location>
        <begin position="1"/>
        <end position="81"/>
    </location>
</feature>
<dbReference type="GO" id="GO:0005524">
    <property type="term" value="F:ATP binding"/>
    <property type="evidence" value="ECO:0007669"/>
    <property type="project" value="UniProtKB-KW"/>
</dbReference>
<evidence type="ECO:0000313" key="12">
    <source>
        <dbReference type="Proteomes" id="UP000283269"/>
    </source>
</evidence>
<proteinExistence type="predicted"/>
<sequence length="692" mass="75938">MKYLALLSGGKDSCYNLVHCAKNGHELVAAASLGPEPGKEELDSYLYQTVGQDAIEFVARALDVPLYRRVITGNAVEQGSEYGGRKPNNAGGIAGDETEDLYELLATVKSRHPDVKGVSVGAILSNYQRVRVEHVCRRLGLTSLCYLWQRDQGELLTEMIKAGMEAILIKVAGIGLTTSHLGKTLAQMETTLSKLHTLYGSHICGEGGEYETLTLDCPLFKHRINLTDIETVIHSDNDFATVAFLRIKGAELEPKPTIHQVASIPPLLEERYEAIQNAVAASQNKTTSNPVSLPSVLYSHHISLPLSTSRRKNAWVVVSNVQTDTSNGSDITIEEEVTQCFHTLAERLASHGLDLSQSTMINVLISSMDLFLPVNAVYSTFFGTSPPARACVCVDLPKDVRVKLECIAYTESSPLDRQALHVQGLSYWAPANIGPYSQAITAGERVFISGQIGLIPSRLVLPSPRSVSTELALASQHVGRITTALKDNSGGGWEGHTQSAIYWMTEPADLIHVKQGHLALQSLQYPTLFVVVKELPKDALIEKQVILHTGRCPVIDDYDGESTLQNCIPLYENRESSLETGRVLYWEVSTFKEDNSACATIFVKGDFEQGHATELREMVSSIAQVVNSALSIRCFYRPDIHVPVHNLCRHMFGEEILPVTTIPCRFISSRDVDDWDLAFCIVTASGHGVQPT</sequence>
<dbReference type="Gene3D" id="3.30.1330.40">
    <property type="entry name" value="RutC-like"/>
    <property type="match status" value="2"/>
</dbReference>
<dbReference type="InterPro" id="IPR002761">
    <property type="entry name" value="Diphthami_syn_dom"/>
</dbReference>
<dbReference type="PANTHER" id="PTHR12196">
    <property type="entry name" value="DOMAIN OF UNKNOWN FUNCTION 71 DUF71 -CONTAINING PROTEIN"/>
    <property type="match status" value="1"/>
</dbReference>
<gene>
    <name evidence="11" type="ORF">CVT25_004001</name>
</gene>
<name>A0A409WXN8_PSICY</name>
<evidence type="ECO:0000256" key="3">
    <source>
        <dbReference type="ARBA" id="ARBA00018426"/>
    </source>
</evidence>
<keyword evidence="4" id="KW-0436">Ligase</keyword>
<dbReference type="GO" id="GO:0017183">
    <property type="term" value="P:protein histidyl modification to diphthamide"/>
    <property type="evidence" value="ECO:0007669"/>
    <property type="project" value="TreeGrafter"/>
</dbReference>
<keyword evidence="6" id="KW-0067">ATP-binding</keyword>
<dbReference type="InterPro" id="IPR035959">
    <property type="entry name" value="RutC-like_sf"/>
</dbReference>
<dbReference type="EC" id="6.3.1.14" evidence="2"/>
<dbReference type="InterPro" id="IPR006175">
    <property type="entry name" value="YjgF/YER057c/UK114"/>
</dbReference>
<dbReference type="InterPro" id="IPR030662">
    <property type="entry name" value="DPH6/MJ0570"/>
</dbReference>
<dbReference type="AlphaFoldDB" id="A0A409WXN8"/>
<evidence type="ECO:0000256" key="1">
    <source>
        <dbReference type="ARBA" id="ARBA00005156"/>
    </source>
</evidence>
<evidence type="ECO:0000256" key="2">
    <source>
        <dbReference type="ARBA" id="ARBA00012089"/>
    </source>
</evidence>
<dbReference type="EMBL" id="NHYD01003030">
    <property type="protein sequence ID" value="PPQ83262.1"/>
    <property type="molecule type" value="Genomic_DNA"/>
</dbReference>
<dbReference type="PANTHER" id="PTHR12196:SF2">
    <property type="entry name" value="DIPHTHINE--AMMONIA LIGASE"/>
    <property type="match status" value="1"/>
</dbReference>
<dbReference type="CDD" id="cd06155">
    <property type="entry name" value="eu_AANH_C_1"/>
    <property type="match status" value="1"/>
</dbReference>
<dbReference type="FunCoup" id="A0A409WXN8">
    <property type="interactions" value="20"/>
</dbReference>
<dbReference type="FunFam" id="3.40.50.620:FF:000145">
    <property type="entry name" value="ATP-binding domain containing protein"/>
    <property type="match status" value="1"/>
</dbReference>
<dbReference type="SUPFAM" id="SSF52402">
    <property type="entry name" value="Adenine nucleotide alpha hydrolases-like"/>
    <property type="match status" value="1"/>
</dbReference>
<reference evidence="11 12" key="1">
    <citation type="journal article" date="2018" name="Evol. Lett.">
        <title>Horizontal gene cluster transfer increased hallucinogenic mushroom diversity.</title>
        <authorList>
            <person name="Reynolds H.T."/>
            <person name="Vijayakumar V."/>
            <person name="Gluck-Thaler E."/>
            <person name="Korotkin H.B."/>
            <person name="Matheny P.B."/>
            <person name="Slot J.C."/>
        </authorList>
    </citation>
    <scope>NUCLEOTIDE SEQUENCE [LARGE SCALE GENOMIC DNA]</scope>
    <source>
        <strain evidence="11 12">2631</strain>
    </source>
</reference>
<protein>
    <recommendedName>
        <fullName evidence="3">Diphthine--ammonia ligase</fullName>
        <ecNumber evidence="2">6.3.1.14</ecNumber>
    </recommendedName>
    <alternativeName>
        <fullName evidence="7">Diphthamide synthase</fullName>
    </alternativeName>
    <alternativeName>
        <fullName evidence="8">Diphthamide synthetase</fullName>
    </alternativeName>
</protein>
<keyword evidence="5" id="KW-0547">Nucleotide-binding</keyword>
<evidence type="ECO:0000256" key="8">
    <source>
        <dbReference type="ARBA" id="ARBA00031552"/>
    </source>
</evidence>
<evidence type="ECO:0000259" key="10">
    <source>
        <dbReference type="Pfam" id="PF01902"/>
    </source>
</evidence>
<dbReference type="InParanoid" id="A0A409WXN8"/>
<comment type="caution">
    <text evidence="11">The sequence shown here is derived from an EMBL/GenBank/DDBJ whole genome shotgun (WGS) entry which is preliminary data.</text>
</comment>
<dbReference type="Gene3D" id="3.90.1490.10">
    <property type="entry name" value="putative n-type atp pyrophosphatase, domain 2"/>
    <property type="match status" value="1"/>
</dbReference>
<evidence type="ECO:0000256" key="5">
    <source>
        <dbReference type="ARBA" id="ARBA00022741"/>
    </source>
</evidence>
<dbReference type="FunFam" id="3.90.1490.10:FF:000001">
    <property type="entry name" value="Diphthine--ammonia ligase"/>
    <property type="match status" value="1"/>
</dbReference>
<dbReference type="GO" id="GO:0017178">
    <property type="term" value="F:diphthine-ammonia ligase activity"/>
    <property type="evidence" value="ECO:0007669"/>
    <property type="project" value="UniProtKB-EC"/>
</dbReference>
<keyword evidence="12" id="KW-1185">Reference proteome</keyword>
<dbReference type="CDD" id="cd01994">
    <property type="entry name" value="AANH_PF0828-like"/>
    <property type="match status" value="1"/>
</dbReference>
<dbReference type="Gene3D" id="3.40.50.620">
    <property type="entry name" value="HUPs"/>
    <property type="match status" value="1"/>
</dbReference>
<comment type="pathway">
    <text evidence="1">Protein modification; peptidyl-diphthamide biosynthesis.</text>
</comment>
<organism evidence="11 12">
    <name type="scientific">Psilocybe cyanescens</name>
    <dbReference type="NCBI Taxonomy" id="93625"/>
    <lineage>
        <taxon>Eukaryota</taxon>
        <taxon>Fungi</taxon>
        <taxon>Dikarya</taxon>
        <taxon>Basidiomycota</taxon>
        <taxon>Agaricomycotina</taxon>
        <taxon>Agaricomycetes</taxon>
        <taxon>Agaricomycetidae</taxon>
        <taxon>Agaricales</taxon>
        <taxon>Agaricineae</taxon>
        <taxon>Strophariaceae</taxon>
        <taxon>Psilocybe</taxon>
    </lineage>
</organism>
<comment type="catalytic activity">
    <reaction evidence="9">
        <text>diphthine-[translation elongation factor 2] + NH4(+) + ATP = diphthamide-[translation elongation factor 2] + AMP + diphosphate + H(+)</text>
        <dbReference type="Rhea" id="RHEA:19753"/>
        <dbReference type="Rhea" id="RHEA-COMP:10172"/>
        <dbReference type="Rhea" id="RHEA-COMP:10174"/>
        <dbReference type="ChEBI" id="CHEBI:15378"/>
        <dbReference type="ChEBI" id="CHEBI:16692"/>
        <dbReference type="ChEBI" id="CHEBI:28938"/>
        <dbReference type="ChEBI" id="CHEBI:30616"/>
        <dbReference type="ChEBI" id="CHEBI:33019"/>
        <dbReference type="ChEBI" id="CHEBI:82696"/>
        <dbReference type="ChEBI" id="CHEBI:456215"/>
        <dbReference type="EC" id="6.3.1.14"/>
    </reaction>
</comment>
<accession>A0A409WXN8</accession>
<dbReference type="Proteomes" id="UP000283269">
    <property type="component" value="Unassembled WGS sequence"/>
</dbReference>
<evidence type="ECO:0000256" key="4">
    <source>
        <dbReference type="ARBA" id="ARBA00022598"/>
    </source>
</evidence>
<dbReference type="Pfam" id="PF01902">
    <property type="entry name" value="Diphthami_syn_2"/>
    <property type="match status" value="2"/>
</dbReference>
<dbReference type="InterPro" id="IPR014729">
    <property type="entry name" value="Rossmann-like_a/b/a_fold"/>
</dbReference>
<evidence type="ECO:0000256" key="7">
    <source>
        <dbReference type="ARBA" id="ARBA00029814"/>
    </source>
</evidence>
<dbReference type="SUPFAM" id="SSF55298">
    <property type="entry name" value="YjgF-like"/>
    <property type="match status" value="2"/>
</dbReference>
<dbReference type="STRING" id="93625.A0A409WXN8"/>